<evidence type="ECO:0000256" key="2">
    <source>
        <dbReference type="ARBA" id="ARBA00022692"/>
    </source>
</evidence>
<dbReference type="Proteomes" id="UP000600946">
    <property type="component" value="Unassembled WGS sequence"/>
</dbReference>
<feature type="transmembrane region" description="Helical" evidence="5">
    <location>
        <begin position="85"/>
        <end position="106"/>
    </location>
</feature>
<evidence type="ECO:0000256" key="4">
    <source>
        <dbReference type="ARBA" id="ARBA00023136"/>
    </source>
</evidence>
<reference evidence="8" key="1">
    <citation type="journal article" date="2019" name="Int. J. Syst. Evol. Microbiol.">
        <title>The Global Catalogue of Microorganisms (GCM) 10K type strain sequencing project: providing services to taxonomists for standard genome sequencing and annotation.</title>
        <authorList>
            <consortium name="The Broad Institute Genomics Platform"/>
            <consortium name="The Broad Institute Genome Sequencing Center for Infectious Disease"/>
            <person name="Wu L."/>
            <person name="Ma J."/>
        </authorList>
    </citation>
    <scope>NUCLEOTIDE SEQUENCE [LARGE SCALE GENOMIC DNA]</scope>
    <source>
        <strain evidence="8">JCM 4594</strain>
    </source>
</reference>
<feature type="transmembrane region" description="Helical" evidence="5">
    <location>
        <begin position="290"/>
        <end position="308"/>
    </location>
</feature>
<evidence type="ECO:0000256" key="5">
    <source>
        <dbReference type="SAM" id="Phobius"/>
    </source>
</evidence>
<dbReference type="InterPro" id="IPR020846">
    <property type="entry name" value="MFS_dom"/>
</dbReference>
<evidence type="ECO:0000313" key="7">
    <source>
        <dbReference type="EMBL" id="GGY29711.1"/>
    </source>
</evidence>
<feature type="transmembrane region" description="Helical" evidence="5">
    <location>
        <begin position="21"/>
        <end position="47"/>
    </location>
</feature>
<keyword evidence="3 5" id="KW-1133">Transmembrane helix</keyword>
<dbReference type="EMBL" id="BMUU01000003">
    <property type="protein sequence ID" value="GGY29711.1"/>
    <property type="molecule type" value="Genomic_DNA"/>
</dbReference>
<feature type="domain" description="Major facilitator superfamily (MFS) profile" evidence="6">
    <location>
        <begin position="225"/>
        <end position="423"/>
    </location>
</feature>
<dbReference type="Gene3D" id="1.20.1250.20">
    <property type="entry name" value="MFS general substrate transporter like domains"/>
    <property type="match status" value="2"/>
</dbReference>
<evidence type="ECO:0000256" key="3">
    <source>
        <dbReference type="ARBA" id="ARBA00022989"/>
    </source>
</evidence>
<feature type="transmembrane region" description="Helical" evidence="5">
    <location>
        <begin position="228"/>
        <end position="250"/>
    </location>
</feature>
<gene>
    <name evidence="7" type="ORF">GCM10010326_24520</name>
</gene>
<evidence type="ECO:0000256" key="1">
    <source>
        <dbReference type="ARBA" id="ARBA00004651"/>
    </source>
</evidence>
<dbReference type="InterPro" id="IPR011701">
    <property type="entry name" value="MFS"/>
</dbReference>
<dbReference type="Pfam" id="PF07690">
    <property type="entry name" value="MFS_1"/>
    <property type="match status" value="1"/>
</dbReference>
<feature type="transmembrane region" description="Helical" evidence="5">
    <location>
        <begin position="380"/>
        <end position="397"/>
    </location>
</feature>
<dbReference type="PANTHER" id="PTHR23542:SF1">
    <property type="entry name" value="MAJOR FACILITATOR SUPERFAMILY (MFS) PROFILE DOMAIN-CONTAINING PROTEIN"/>
    <property type="match status" value="1"/>
</dbReference>
<organism evidence="7 8">
    <name type="scientific">Streptomyces xanthochromogenes</name>
    <dbReference type="NCBI Taxonomy" id="67384"/>
    <lineage>
        <taxon>Bacteria</taxon>
        <taxon>Bacillati</taxon>
        <taxon>Actinomycetota</taxon>
        <taxon>Actinomycetes</taxon>
        <taxon>Kitasatosporales</taxon>
        <taxon>Streptomycetaceae</taxon>
        <taxon>Streptomyces</taxon>
    </lineage>
</organism>
<dbReference type="PROSITE" id="PS50850">
    <property type="entry name" value="MFS"/>
    <property type="match status" value="1"/>
</dbReference>
<dbReference type="SUPFAM" id="SSF103473">
    <property type="entry name" value="MFS general substrate transporter"/>
    <property type="match status" value="1"/>
</dbReference>
<protein>
    <submittedName>
        <fullName evidence="7">MFS transporter</fullName>
    </submittedName>
</protein>
<feature type="transmembrane region" description="Helical" evidence="5">
    <location>
        <begin position="314"/>
        <end position="336"/>
    </location>
</feature>
<keyword evidence="2 5" id="KW-0812">Transmembrane</keyword>
<evidence type="ECO:0000259" key="6">
    <source>
        <dbReference type="PROSITE" id="PS50850"/>
    </source>
</evidence>
<keyword evidence="4 5" id="KW-0472">Membrane</keyword>
<dbReference type="RefSeq" id="WP_167159299.1">
    <property type="nucleotide sequence ID" value="NZ_BMUU01000003.1"/>
</dbReference>
<dbReference type="GeneID" id="96290420"/>
<dbReference type="InterPro" id="IPR036259">
    <property type="entry name" value="MFS_trans_sf"/>
</dbReference>
<feature type="transmembrane region" description="Helical" evidence="5">
    <location>
        <begin position="53"/>
        <end position="73"/>
    </location>
</feature>
<name>A0ABQ2ZYD7_9ACTN</name>
<dbReference type="PANTHER" id="PTHR23542">
    <property type="match status" value="1"/>
</dbReference>
<accession>A0ABQ2ZYD7</accession>
<feature type="transmembrane region" description="Helical" evidence="5">
    <location>
        <begin position="262"/>
        <end position="283"/>
    </location>
</feature>
<keyword evidence="8" id="KW-1185">Reference proteome</keyword>
<feature type="transmembrane region" description="Helical" evidence="5">
    <location>
        <begin position="348"/>
        <end position="368"/>
    </location>
</feature>
<sequence length="423" mass="42558">MASTVTSDKRPGYGQLLRTPGALSFLLPGFAARQPFAMLTIGILLLVQHTTGSYGGAGAVAAFTGVSMALFAPQSGKLADRFGQRAVLVPGVLVHAASVSTLTALALAGAPLWALFIAAVPTGASVPQVGPMVRARWASKLDGSPLMATAAAFESVTDEFTFVIGPVLATALCTGVHPAAGLIAEASLTLIGGLLFAAQRATQPPVRSAAELEQAEHTSALSIPGVRVLAMAFLGIGAVFGGMQVSLTAFAEEIGNPGINGVLYGIFAAGNMLAGIACGAIAWKSAPRTRLIAGYAALTLAASGLWAAHSALLLGGLGLIVGLCIAPALITGYTLVESLVPSTSRTEAFTWLTGAVALGQAAAVTVAGRLTDAHGSTAGFLVPMAGTALALVTLLALRSRLTPRPAARTVARGVGHRVPVTVD</sequence>
<proteinExistence type="predicted"/>
<comment type="caution">
    <text evidence="7">The sequence shown here is derived from an EMBL/GenBank/DDBJ whole genome shotgun (WGS) entry which is preliminary data.</text>
</comment>
<comment type="subcellular location">
    <subcellularLocation>
        <location evidence="1">Cell membrane</location>
        <topology evidence="1">Multi-pass membrane protein</topology>
    </subcellularLocation>
</comment>
<evidence type="ECO:0000313" key="8">
    <source>
        <dbReference type="Proteomes" id="UP000600946"/>
    </source>
</evidence>